<evidence type="ECO:0000313" key="2">
    <source>
        <dbReference type="Proteomes" id="UP000827976"/>
    </source>
</evidence>
<organism evidence="1 2">
    <name type="scientific">Dioscorea alata</name>
    <name type="common">Purple yam</name>
    <dbReference type="NCBI Taxonomy" id="55571"/>
    <lineage>
        <taxon>Eukaryota</taxon>
        <taxon>Viridiplantae</taxon>
        <taxon>Streptophyta</taxon>
        <taxon>Embryophyta</taxon>
        <taxon>Tracheophyta</taxon>
        <taxon>Spermatophyta</taxon>
        <taxon>Magnoliopsida</taxon>
        <taxon>Liliopsida</taxon>
        <taxon>Dioscoreales</taxon>
        <taxon>Dioscoreaceae</taxon>
        <taxon>Dioscorea</taxon>
    </lineage>
</organism>
<dbReference type="EMBL" id="CM037017">
    <property type="protein sequence ID" value="KAH7676779.1"/>
    <property type="molecule type" value="Genomic_DNA"/>
</dbReference>
<proteinExistence type="predicted"/>
<reference evidence="2" key="1">
    <citation type="journal article" date="2022" name="Nat. Commun.">
        <title>Chromosome evolution and the genetic basis of agronomically important traits in greater yam.</title>
        <authorList>
            <person name="Bredeson J.V."/>
            <person name="Lyons J.B."/>
            <person name="Oniyinde I.O."/>
            <person name="Okereke N.R."/>
            <person name="Kolade O."/>
            <person name="Nnabue I."/>
            <person name="Nwadili C.O."/>
            <person name="Hribova E."/>
            <person name="Parker M."/>
            <person name="Nwogha J."/>
            <person name="Shu S."/>
            <person name="Carlson J."/>
            <person name="Kariba R."/>
            <person name="Muthemba S."/>
            <person name="Knop K."/>
            <person name="Barton G.J."/>
            <person name="Sherwood A.V."/>
            <person name="Lopez-Montes A."/>
            <person name="Asiedu R."/>
            <person name="Jamnadass R."/>
            <person name="Muchugi A."/>
            <person name="Goodstein D."/>
            <person name="Egesi C.N."/>
            <person name="Featherston J."/>
            <person name="Asfaw A."/>
            <person name="Simpson G.G."/>
            <person name="Dolezel J."/>
            <person name="Hendre P.S."/>
            <person name="Van Deynze A."/>
            <person name="Kumar P.L."/>
            <person name="Obidiegwu J.E."/>
            <person name="Bhattacharjee R."/>
            <person name="Rokhsar D.S."/>
        </authorList>
    </citation>
    <scope>NUCLEOTIDE SEQUENCE [LARGE SCALE GENOMIC DNA]</scope>
    <source>
        <strain evidence="2">cv. TDa95/00328</strain>
    </source>
</reference>
<protein>
    <submittedName>
        <fullName evidence="1">Nucleoporin interacting component Nup93/Nic96 protein</fullName>
    </submittedName>
</protein>
<dbReference type="Proteomes" id="UP000827976">
    <property type="component" value="Chromosome 7"/>
</dbReference>
<name>A0ACB7VQS0_DIOAL</name>
<accession>A0ACB7VQS0</accession>
<sequence>MAGDADMAGWTDILHTSSKLLEQAAPSAQFPTLQRNLDQLEVLSKKLKTKTLRSEAPTQSVAVTRLLAREGLSAEQLARDLKSFEIKTTYEDVFPSEATTVEEYLQQSIEIHKRVGAFAMALETINKCLSEAICAMLRGTLDGENRTAGLIHSGNDVLDTFKYSSEASLQEKDQIGEQQIVLRQLEAILSSFNRCYN</sequence>
<comment type="caution">
    <text evidence="1">The sequence shown here is derived from an EMBL/GenBank/DDBJ whole genome shotgun (WGS) entry which is preliminary data.</text>
</comment>
<keyword evidence="2" id="KW-1185">Reference proteome</keyword>
<gene>
    <name evidence="1" type="ORF">IHE45_07G039200</name>
</gene>
<evidence type="ECO:0000313" key="1">
    <source>
        <dbReference type="EMBL" id="KAH7676779.1"/>
    </source>
</evidence>